<dbReference type="Proteomes" id="UP000036403">
    <property type="component" value="Unassembled WGS sequence"/>
</dbReference>
<feature type="compositionally biased region" description="Basic and acidic residues" evidence="1">
    <location>
        <begin position="649"/>
        <end position="662"/>
    </location>
</feature>
<feature type="compositionally biased region" description="Basic and acidic residues" evidence="1">
    <location>
        <begin position="111"/>
        <end position="128"/>
    </location>
</feature>
<feature type="region of interest" description="Disordered" evidence="1">
    <location>
        <begin position="601"/>
        <end position="622"/>
    </location>
</feature>
<feature type="region of interest" description="Disordered" evidence="1">
    <location>
        <begin position="779"/>
        <end position="802"/>
    </location>
</feature>
<feature type="compositionally biased region" description="Basic and acidic residues" evidence="1">
    <location>
        <begin position="779"/>
        <end position="791"/>
    </location>
</feature>
<comment type="caution">
    <text evidence="3">The sequence shown here is derived from an EMBL/GenBank/DDBJ whole genome shotgun (WGS) entry which is preliminary data.</text>
</comment>
<accession>A0A0J7MY52</accession>
<dbReference type="InterPro" id="IPR013087">
    <property type="entry name" value="Znf_C2H2_type"/>
</dbReference>
<dbReference type="EMBL" id="LBMM01014052">
    <property type="protein sequence ID" value="KMQ85355.1"/>
    <property type="molecule type" value="Genomic_DNA"/>
</dbReference>
<proteinExistence type="predicted"/>
<feature type="region of interest" description="Disordered" evidence="1">
    <location>
        <begin position="358"/>
        <end position="383"/>
    </location>
</feature>
<dbReference type="AlphaFoldDB" id="A0A0J7MY52"/>
<feature type="region of interest" description="Disordered" evidence="1">
    <location>
        <begin position="106"/>
        <end position="151"/>
    </location>
</feature>
<organism evidence="3 4">
    <name type="scientific">Lasius niger</name>
    <name type="common">Black garden ant</name>
    <dbReference type="NCBI Taxonomy" id="67767"/>
    <lineage>
        <taxon>Eukaryota</taxon>
        <taxon>Metazoa</taxon>
        <taxon>Ecdysozoa</taxon>
        <taxon>Arthropoda</taxon>
        <taxon>Hexapoda</taxon>
        <taxon>Insecta</taxon>
        <taxon>Pterygota</taxon>
        <taxon>Neoptera</taxon>
        <taxon>Endopterygota</taxon>
        <taxon>Hymenoptera</taxon>
        <taxon>Apocrita</taxon>
        <taxon>Aculeata</taxon>
        <taxon>Formicoidea</taxon>
        <taxon>Formicidae</taxon>
        <taxon>Formicinae</taxon>
        <taxon>Lasius</taxon>
        <taxon>Lasius</taxon>
    </lineage>
</organism>
<feature type="region of interest" description="Disordered" evidence="1">
    <location>
        <begin position="312"/>
        <end position="333"/>
    </location>
</feature>
<feature type="region of interest" description="Disordered" evidence="1">
    <location>
        <begin position="512"/>
        <end position="556"/>
    </location>
</feature>
<feature type="compositionally biased region" description="Basic and acidic residues" evidence="1">
    <location>
        <begin position="74"/>
        <end position="85"/>
    </location>
</feature>
<feature type="compositionally biased region" description="Basic and acidic residues" evidence="1">
    <location>
        <begin position="407"/>
        <end position="422"/>
    </location>
</feature>
<dbReference type="SMART" id="SM00355">
    <property type="entry name" value="ZnF_C2H2"/>
    <property type="match status" value="3"/>
</dbReference>
<dbReference type="STRING" id="67767.A0A0J7MY52"/>
<feature type="compositionally biased region" description="Basic and acidic residues" evidence="1">
    <location>
        <begin position="312"/>
        <end position="325"/>
    </location>
</feature>
<feature type="region of interest" description="Disordered" evidence="1">
    <location>
        <begin position="648"/>
        <end position="674"/>
    </location>
</feature>
<keyword evidence="4" id="KW-1185">Reference proteome</keyword>
<gene>
    <name evidence="3" type="ORF">RF55_16160</name>
</gene>
<feature type="region of interest" description="Disordered" evidence="1">
    <location>
        <begin position="198"/>
        <end position="266"/>
    </location>
</feature>
<feature type="compositionally biased region" description="Low complexity" evidence="1">
    <location>
        <begin position="793"/>
        <end position="802"/>
    </location>
</feature>
<evidence type="ECO:0000256" key="1">
    <source>
        <dbReference type="SAM" id="MobiDB-lite"/>
    </source>
</evidence>
<dbReference type="OrthoDB" id="6382392at2759"/>
<dbReference type="Gene3D" id="3.30.160.60">
    <property type="entry name" value="Classic Zinc Finger"/>
    <property type="match status" value="1"/>
</dbReference>
<feature type="domain" description="C2H2-type" evidence="2">
    <location>
        <begin position="458"/>
        <end position="479"/>
    </location>
</feature>
<protein>
    <recommendedName>
        <fullName evidence="2">C2H2-type domain-containing protein</fullName>
    </recommendedName>
</protein>
<reference evidence="3 4" key="1">
    <citation type="submission" date="2015-04" db="EMBL/GenBank/DDBJ databases">
        <title>Lasius niger genome sequencing.</title>
        <authorList>
            <person name="Konorov E.A."/>
            <person name="Nikitin M.A."/>
            <person name="Kirill M.V."/>
            <person name="Chang P."/>
        </authorList>
    </citation>
    <scope>NUCLEOTIDE SEQUENCE [LARGE SCALE GENOMIC DNA]</scope>
    <source>
        <tissue evidence="3">Whole</tissue>
    </source>
</reference>
<evidence type="ECO:0000313" key="4">
    <source>
        <dbReference type="Proteomes" id="UP000036403"/>
    </source>
</evidence>
<feature type="domain" description="C2H2-type" evidence="2">
    <location>
        <begin position="390"/>
        <end position="411"/>
    </location>
</feature>
<feature type="compositionally biased region" description="Basic and acidic residues" evidence="1">
    <location>
        <begin position="241"/>
        <end position="266"/>
    </location>
</feature>
<evidence type="ECO:0000313" key="3">
    <source>
        <dbReference type="EMBL" id="KMQ85355.1"/>
    </source>
</evidence>
<feature type="compositionally biased region" description="Basic and acidic residues" evidence="1">
    <location>
        <begin position="198"/>
        <end position="232"/>
    </location>
</feature>
<evidence type="ECO:0000259" key="2">
    <source>
        <dbReference type="PROSITE" id="PS00028"/>
    </source>
</evidence>
<feature type="compositionally biased region" description="Basic and acidic residues" evidence="1">
    <location>
        <begin position="512"/>
        <end position="526"/>
    </location>
</feature>
<dbReference type="PaxDb" id="67767-A0A0J7MY52"/>
<feature type="compositionally biased region" description="Low complexity" evidence="1">
    <location>
        <begin position="609"/>
        <end position="619"/>
    </location>
</feature>
<name>A0A0J7MY52_LASNI</name>
<feature type="region of interest" description="Disordered" evidence="1">
    <location>
        <begin position="1"/>
        <end position="85"/>
    </location>
</feature>
<sequence length="863" mass="96989">MVASMQSLEDLAVNHPANAAGSNGDRQQQQQERYGHAYKSSAQTAQDKRSRLSNVINNLRKKVPDGIAKANAESPRKEEDDRNSVERNLETLEKYVMTVLNGVIKDDEEEDKGKSVEKTKEPERRIKDSDEEENPTDMTVKSDGQEPSNEGDIEAAVVPCLEDSSTVENADSSKIIDCSSIKGAIEESIEVLEVKISQDSKELSSRTEEEHLDVEKEESSESDTSREKKENRTLGTIIMDRLSEHQVEERANVDDGRGEDPRDEHVISENVEVRAICMELLDELLNDVYLTIDKQKSQQRVEECEKMKELIDTTESRVEESKDSNAKAQESTTKSLHCSLPLDKVAFVLQNCQTSESMTSRLSSGSPSNPPSTQKSKSSSCTTPPVRLLCLYCDRKFLSISLRQRHTERVHQLGGRRSERNSRKPSQNCQYCSEKCADTLETLFQHMISNHGDKYHACVQCLTRYPTREALMGHMSETHGGNTERSTIQVQPEKIKEGSPCKEFCNREKVNVSTVRERRSEEKELETSQGDSRQSDSTRTKLITTRDSIDNPASPEFDSSFYSNVSCNIRENLLHHLDGKLQTIGGSSSCASSITVSGATTTLTESKSQQQQQQQPPQQSYYEHSVNQIQFPIDISLTAATPVYSKDYSAGEEHENSSEYARKAGKTSSGSRPRRVSFEKYNFPRKYDGREQWTCSIKDLSKFDISTQLSLRKKQQLIKERLTISRLHQIPLLSCETTEVSLHDREQVESVVETAASSQDNVDGGCSVDATLDVVRCDPGEPPSEIKKETTTTEESSATSSSCSMKSFITTEFTIEFSDFMRLRRREQSGNEAANIEEIIYAELSGEWSRTRIYICGACGSRH</sequence>
<dbReference type="PROSITE" id="PS00028">
    <property type="entry name" value="ZINC_FINGER_C2H2_1"/>
    <property type="match status" value="2"/>
</dbReference>
<feature type="non-terminal residue" evidence="3">
    <location>
        <position position="863"/>
    </location>
</feature>
<feature type="compositionally biased region" description="Low complexity" evidence="1">
    <location>
        <begin position="371"/>
        <end position="383"/>
    </location>
</feature>
<feature type="compositionally biased region" description="Polar residues" evidence="1">
    <location>
        <begin position="20"/>
        <end position="32"/>
    </location>
</feature>
<feature type="region of interest" description="Disordered" evidence="1">
    <location>
        <begin position="407"/>
        <end position="428"/>
    </location>
</feature>